<feature type="transmembrane region" description="Helical" evidence="1">
    <location>
        <begin position="20"/>
        <end position="42"/>
    </location>
</feature>
<keyword evidence="1" id="KW-0812">Transmembrane</keyword>
<keyword evidence="1" id="KW-0472">Membrane</keyword>
<name>A0ABP9HTB8_9ACTN</name>
<dbReference type="RefSeq" id="WP_345678159.1">
    <property type="nucleotide sequence ID" value="NZ_BAABHS010000019.1"/>
</dbReference>
<dbReference type="Proteomes" id="UP001500466">
    <property type="component" value="Unassembled WGS sequence"/>
</dbReference>
<evidence type="ECO:0000313" key="2">
    <source>
        <dbReference type="EMBL" id="GAA4978156.1"/>
    </source>
</evidence>
<evidence type="ECO:0000256" key="1">
    <source>
        <dbReference type="SAM" id="Phobius"/>
    </source>
</evidence>
<accession>A0ABP9HTB8</accession>
<keyword evidence="3" id="KW-1185">Reference proteome</keyword>
<reference evidence="3" key="1">
    <citation type="journal article" date="2019" name="Int. J. Syst. Evol. Microbiol.">
        <title>The Global Catalogue of Microorganisms (GCM) 10K type strain sequencing project: providing services to taxonomists for standard genome sequencing and annotation.</title>
        <authorList>
            <consortium name="The Broad Institute Genomics Platform"/>
            <consortium name="The Broad Institute Genome Sequencing Center for Infectious Disease"/>
            <person name="Wu L."/>
            <person name="Ma J."/>
        </authorList>
    </citation>
    <scope>NUCLEOTIDE SEQUENCE [LARGE SCALE GENOMIC DNA]</scope>
    <source>
        <strain evidence="3">JCM 17986</strain>
    </source>
</reference>
<sequence length="105" mass="11527">MKLAKLGGLREGIARTLDTIAKVAIWIGFAGMYVWLGYLIYLGAHGARITFGDAVPMLASLGAGYAVAELLIWLSPMVCPWIDVDFEDFDVFGDLEDDPMAWLDD</sequence>
<comment type="caution">
    <text evidence="2">The sequence shown here is derived from an EMBL/GenBank/DDBJ whole genome shotgun (WGS) entry which is preliminary data.</text>
</comment>
<feature type="transmembrane region" description="Helical" evidence="1">
    <location>
        <begin position="54"/>
        <end position="74"/>
    </location>
</feature>
<keyword evidence="1" id="KW-1133">Transmembrane helix</keyword>
<gene>
    <name evidence="2" type="ORF">GCM10023205_52620</name>
</gene>
<proteinExistence type="predicted"/>
<protein>
    <submittedName>
        <fullName evidence="2">Uncharacterized protein</fullName>
    </submittedName>
</protein>
<dbReference type="EMBL" id="BAABHS010000019">
    <property type="protein sequence ID" value="GAA4978156.1"/>
    <property type="molecule type" value="Genomic_DNA"/>
</dbReference>
<evidence type="ECO:0000313" key="3">
    <source>
        <dbReference type="Proteomes" id="UP001500466"/>
    </source>
</evidence>
<organism evidence="2 3">
    <name type="scientific">Yinghuangia aomiensis</name>
    <dbReference type="NCBI Taxonomy" id="676205"/>
    <lineage>
        <taxon>Bacteria</taxon>
        <taxon>Bacillati</taxon>
        <taxon>Actinomycetota</taxon>
        <taxon>Actinomycetes</taxon>
        <taxon>Kitasatosporales</taxon>
        <taxon>Streptomycetaceae</taxon>
        <taxon>Yinghuangia</taxon>
    </lineage>
</organism>